<evidence type="ECO:0000313" key="1">
    <source>
        <dbReference type="EMBL" id="GFX96212.1"/>
    </source>
</evidence>
<reference evidence="1" key="1">
    <citation type="submission" date="2020-08" db="EMBL/GenBank/DDBJ databases">
        <title>Multicomponent nature underlies the extraordinary mechanical properties of spider dragline silk.</title>
        <authorList>
            <person name="Kono N."/>
            <person name="Nakamura H."/>
            <person name="Mori M."/>
            <person name="Yoshida Y."/>
            <person name="Ohtoshi R."/>
            <person name="Malay A.D."/>
            <person name="Moran D.A.P."/>
            <person name="Tomita M."/>
            <person name="Numata K."/>
            <person name="Arakawa K."/>
        </authorList>
    </citation>
    <scope>NUCLEOTIDE SEQUENCE</scope>
</reference>
<comment type="caution">
    <text evidence="1">The sequence shown here is derived from an EMBL/GenBank/DDBJ whole genome shotgun (WGS) entry which is preliminary data.</text>
</comment>
<evidence type="ECO:0000313" key="2">
    <source>
        <dbReference type="Proteomes" id="UP000887159"/>
    </source>
</evidence>
<organism evidence="1 2">
    <name type="scientific">Trichonephila clavipes</name>
    <name type="common">Golden silk orbweaver</name>
    <name type="synonym">Nephila clavipes</name>
    <dbReference type="NCBI Taxonomy" id="2585209"/>
    <lineage>
        <taxon>Eukaryota</taxon>
        <taxon>Metazoa</taxon>
        <taxon>Ecdysozoa</taxon>
        <taxon>Arthropoda</taxon>
        <taxon>Chelicerata</taxon>
        <taxon>Arachnida</taxon>
        <taxon>Araneae</taxon>
        <taxon>Araneomorphae</taxon>
        <taxon>Entelegynae</taxon>
        <taxon>Araneoidea</taxon>
        <taxon>Nephilidae</taxon>
        <taxon>Trichonephila</taxon>
    </lineage>
</organism>
<dbReference type="EMBL" id="BMAU01021190">
    <property type="protein sequence ID" value="GFX96212.1"/>
    <property type="molecule type" value="Genomic_DNA"/>
</dbReference>
<keyword evidence="2" id="KW-1185">Reference proteome</keyword>
<dbReference type="Proteomes" id="UP000887159">
    <property type="component" value="Unassembled WGS sequence"/>
</dbReference>
<name>A0A8X6V5Z6_TRICX</name>
<gene>
    <name evidence="1" type="ORF">TNCV_2291001</name>
</gene>
<dbReference type="AlphaFoldDB" id="A0A8X6V5Z6"/>
<protein>
    <submittedName>
        <fullName evidence="1">Uncharacterized protein</fullName>
    </submittedName>
</protein>
<proteinExistence type="predicted"/>
<sequence>MALAPITPILTHSLNTCVLSQYSFFKTVVLRGLCLLNHPGSHSPRWWCKTVIHYRERKLLSDIDVSEKAGKVSKTANALGVHRLLAPLKTSKWFLQWDVKTGFTVPKSVEMSSAACQWIPTKDLNMLTVCQDIVPCMLNEDQSADEVISESRAGWIKGHG</sequence>
<accession>A0A8X6V5Z6</accession>